<organism evidence="2 3">
    <name type="scientific">Ataeniobius toweri</name>
    <dbReference type="NCBI Taxonomy" id="208326"/>
    <lineage>
        <taxon>Eukaryota</taxon>
        <taxon>Metazoa</taxon>
        <taxon>Chordata</taxon>
        <taxon>Craniata</taxon>
        <taxon>Vertebrata</taxon>
        <taxon>Euteleostomi</taxon>
        <taxon>Actinopterygii</taxon>
        <taxon>Neopterygii</taxon>
        <taxon>Teleostei</taxon>
        <taxon>Neoteleostei</taxon>
        <taxon>Acanthomorphata</taxon>
        <taxon>Ovalentaria</taxon>
        <taxon>Atherinomorphae</taxon>
        <taxon>Cyprinodontiformes</taxon>
        <taxon>Goodeidae</taxon>
        <taxon>Ataeniobius</taxon>
    </lineage>
</organism>
<feature type="compositionally biased region" description="Polar residues" evidence="1">
    <location>
        <begin position="43"/>
        <end position="52"/>
    </location>
</feature>
<feature type="compositionally biased region" description="Polar residues" evidence="1">
    <location>
        <begin position="9"/>
        <end position="20"/>
    </location>
</feature>
<evidence type="ECO:0000313" key="2">
    <source>
        <dbReference type="EMBL" id="MED6259292.1"/>
    </source>
</evidence>
<protein>
    <submittedName>
        <fullName evidence="2">Uncharacterized protein</fullName>
    </submittedName>
</protein>
<comment type="caution">
    <text evidence="2">The sequence shown here is derived from an EMBL/GenBank/DDBJ whole genome shotgun (WGS) entry which is preliminary data.</text>
</comment>
<dbReference type="EMBL" id="JAHUTI010082982">
    <property type="protein sequence ID" value="MED6259292.1"/>
    <property type="molecule type" value="Genomic_DNA"/>
</dbReference>
<keyword evidence="3" id="KW-1185">Reference proteome</keyword>
<evidence type="ECO:0000313" key="3">
    <source>
        <dbReference type="Proteomes" id="UP001345963"/>
    </source>
</evidence>
<evidence type="ECO:0000256" key="1">
    <source>
        <dbReference type="SAM" id="MobiDB-lite"/>
    </source>
</evidence>
<sequence>MLSLGRLPSQPSSGETSLDSMSLDLSHIPSFRAHTENPVRPAMNQTSANKQNKPPPGPDTFPDLNSTLNQGEADPVPESSCHNRNIVSAQNKTFQTKCCLMFLPVG</sequence>
<dbReference type="Proteomes" id="UP001345963">
    <property type="component" value="Unassembled WGS sequence"/>
</dbReference>
<proteinExistence type="predicted"/>
<feature type="region of interest" description="Disordered" evidence="1">
    <location>
        <begin position="1"/>
        <end position="80"/>
    </location>
</feature>
<reference evidence="2 3" key="1">
    <citation type="submission" date="2021-07" db="EMBL/GenBank/DDBJ databases">
        <authorList>
            <person name="Palmer J.M."/>
        </authorList>
    </citation>
    <scope>NUCLEOTIDE SEQUENCE [LARGE SCALE GENOMIC DNA]</scope>
    <source>
        <strain evidence="2 3">AT_MEX2019</strain>
        <tissue evidence="2">Muscle</tissue>
    </source>
</reference>
<name>A0ABU7C8L8_9TELE</name>
<accession>A0ABU7C8L8</accession>
<gene>
    <name evidence="2" type="ORF">ATANTOWER_020338</name>
</gene>